<feature type="region of interest" description="Disordered" evidence="18">
    <location>
        <begin position="793"/>
        <end position="839"/>
    </location>
</feature>
<feature type="domain" description="Helicase ATP-binding" evidence="19">
    <location>
        <begin position="92"/>
        <end position="250"/>
    </location>
</feature>
<dbReference type="Pfam" id="PF07516">
    <property type="entry name" value="SecA_SW"/>
    <property type="match status" value="1"/>
</dbReference>
<comment type="subcellular location">
    <subcellularLocation>
        <location evidence="15">Cell membrane</location>
        <topology evidence="15">Peripheral membrane protein</topology>
        <orientation evidence="15">Cytoplasmic side</orientation>
    </subcellularLocation>
    <subcellularLocation>
        <location evidence="15">Cytoplasm</location>
    </subcellularLocation>
    <subcellularLocation>
        <location evidence="2">Membrane</location>
        <topology evidence="2">Peripheral membrane protein</topology>
    </subcellularLocation>
    <text evidence="15">Distribution is 50-50.</text>
</comment>
<evidence type="ECO:0000313" key="23">
    <source>
        <dbReference type="Proteomes" id="UP001589740"/>
    </source>
</evidence>
<dbReference type="SMART" id="SM00958">
    <property type="entry name" value="SecA_PP_bind"/>
    <property type="match status" value="1"/>
</dbReference>
<evidence type="ECO:0000256" key="7">
    <source>
        <dbReference type="ARBA" id="ARBA00022723"/>
    </source>
</evidence>
<evidence type="ECO:0000256" key="4">
    <source>
        <dbReference type="ARBA" id="ARBA00022448"/>
    </source>
</evidence>
<evidence type="ECO:0000313" key="22">
    <source>
        <dbReference type="EMBL" id="MFB9860423.1"/>
    </source>
</evidence>
<dbReference type="Pfam" id="PF02810">
    <property type="entry name" value="SEC-C"/>
    <property type="match status" value="1"/>
</dbReference>
<dbReference type="NCBIfam" id="TIGR00963">
    <property type="entry name" value="secA"/>
    <property type="match status" value="1"/>
</dbReference>
<dbReference type="SUPFAM" id="SSF81886">
    <property type="entry name" value="Helical scaffold and wing domains of SecA"/>
    <property type="match status" value="1"/>
</dbReference>
<dbReference type="EC" id="7.4.2.8" evidence="15"/>
<evidence type="ECO:0000256" key="3">
    <source>
        <dbReference type="ARBA" id="ARBA00007650"/>
    </source>
</evidence>
<gene>
    <name evidence="15 22" type="primary">secA</name>
    <name evidence="22" type="ORF">ACFFLE_04790</name>
</gene>
<comment type="subunit">
    <text evidence="15">Monomer and homodimer. Part of the essential Sec protein translocation apparatus which comprises SecA, SecYEG and auxiliary proteins SecDF. Other proteins may also be involved.</text>
</comment>
<feature type="coiled-coil region" evidence="17">
    <location>
        <begin position="11"/>
        <end position="38"/>
    </location>
</feature>
<feature type="binding site" evidence="15">
    <location>
        <position position="497"/>
    </location>
    <ligand>
        <name>ATP</name>
        <dbReference type="ChEBI" id="CHEBI:30616"/>
    </ligand>
</feature>
<feature type="binding site" evidence="15">
    <location>
        <begin position="108"/>
        <end position="112"/>
    </location>
    <ligand>
        <name>ATP</name>
        <dbReference type="ChEBI" id="CHEBI:30616"/>
    </ligand>
</feature>
<dbReference type="PROSITE" id="PS51192">
    <property type="entry name" value="HELICASE_ATP_BIND_1"/>
    <property type="match status" value="1"/>
</dbReference>
<feature type="domain" description="SecA family profile" evidence="21">
    <location>
        <begin position="1"/>
        <end position="575"/>
    </location>
</feature>
<dbReference type="PRINTS" id="PR00906">
    <property type="entry name" value="SECA"/>
</dbReference>
<dbReference type="RefSeq" id="WP_380570003.1">
    <property type="nucleotide sequence ID" value="NZ_JBHMAH010000010.1"/>
</dbReference>
<evidence type="ECO:0000256" key="6">
    <source>
        <dbReference type="ARBA" id="ARBA00022490"/>
    </source>
</evidence>
<dbReference type="Gene3D" id="3.40.50.300">
    <property type="entry name" value="P-loop containing nucleotide triphosphate hydrolases"/>
    <property type="match status" value="3"/>
</dbReference>
<keyword evidence="6 15" id="KW-0963">Cytoplasm</keyword>
<proteinExistence type="inferred from homology"/>
<dbReference type="Pfam" id="PF01043">
    <property type="entry name" value="SecA_PP_bind"/>
    <property type="match status" value="1"/>
</dbReference>
<keyword evidence="23" id="KW-1185">Reference proteome</keyword>
<comment type="catalytic activity">
    <reaction evidence="15">
        <text>ATP + H2O + cellular proteinSide 1 = ADP + phosphate + cellular proteinSide 2.</text>
        <dbReference type="EC" id="7.4.2.8"/>
    </reaction>
</comment>
<dbReference type="SUPFAM" id="SSF52540">
    <property type="entry name" value="P-loop containing nucleoside triphosphate hydrolases"/>
    <property type="match status" value="2"/>
</dbReference>
<evidence type="ECO:0000259" key="19">
    <source>
        <dbReference type="PROSITE" id="PS51192"/>
    </source>
</evidence>
<dbReference type="Proteomes" id="UP001589740">
    <property type="component" value="Unassembled WGS sequence"/>
</dbReference>
<dbReference type="HAMAP" id="MF_01382">
    <property type="entry name" value="SecA"/>
    <property type="match status" value="1"/>
</dbReference>
<dbReference type="EMBL" id="JBHMAH010000010">
    <property type="protein sequence ID" value="MFB9860423.1"/>
    <property type="molecule type" value="Genomic_DNA"/>
</dbReference>
<dbReference type="PANTHER" id="PTHR30612:SF0">
    <property type="entry name" value="CHLOROPLAST PROTEIN-TRANSPORTING ATPASE"/>
    <property type="match status" value="1"/>
</dbReference>
<dbReference type="SMART" id="SM00957">
    <property type="entry name" value="SecA_DEAD"/>
    <property type="match status" value="1"/>
</dbReference>
<comment type="function">
    <text evidence="15">Part of the Sec protein translocase complex. Interacts with the SecYEG preprotein conducting channel. Has a central role in coupling the hydrolysis of ATP to the transfer of proteins into and across the cell membrane, serving as an ATP-driven molecular motor driving the stepwise translocation of polypeptide chains across the membrane.</text>
</comment>
<evidence type="ECO:0000256" key="12">
    <source>
        <dbReference type="ARBA" id="ARBA00022967"/>
    </source>
</evidence>
<reference evidence="22 23" key="1">
    <citation type="submission" date="2024-09" db="EMBL/GenBank/DDBJ databases">
        <authorList>
            <person name="Sun Q."/>
            <person name="Mori K."/>
        </authorList>
    </citation>
    <scope>NUCLEOTIDE SEQUENCE [LARGE SCALE GENOMIC DNA]</scope>
    <source>
        <strain evidence="22 23">JCM 12822</strain>
    </source>
</reference>
<sequence length="839" mass="96177">MGILDKVFDGNKRELRSLQKIAEKVEAYKEEFARLSDSQLQAKTDEFKARLSEVEDDKEDKMLDEILPEAFATVREASKRTLGLEPYPVQIMGGVTLHKGDIAEMKTGEGKTLTATMPVYLNALTGKGVHVITVNEYLSATQMEEMSVLYNFLGLSVGLNMNAKNSEEKREAFNADITYTTNNELGFDYLRDNMVTYKKDRVLRTLNYAIIDEVDSILIDEARTPLIISGKADQSNTQYIRANAFVKMLKEDEDFTYDVKSKNIQLNDEGMEKAEKWFKVDNLYDVKHVNLLHHINQALKAHFSMQNDIDYVVEDEKIVIVDQFTGRKMKGRRFSDGLHQAIEAKEGVDIQNESKTMASITFQNFFRQFNKLSGMTGTAKTEEEEFLNIYNMKVTVIPTNKPLARIDRTDKIYSTKEFKFKNVIEEVVERYRLGQPVLIGTVAVETSEYLSEMLRKKGVRHNVLNAKNHGREAEIIANAGKKGAVTIATNMAGRGTDIKLGEGVTELGGLAVIGTERHESRRIDDQLRGRAGRQGDVGVSTFYLSLEDDLMKRFGSERMQNTMQRLGMAEEELTSKMISRAVESAQKRVEGNNFDARKKLLEYDDVLRRQREIIYEERNEVIDEEDVRAQLMGMIESSVERTVDYYILEDEELIDYQQFVQTVADMYLWEEEITVDEIRGRENEEITALILEKVQADLAAKEAKLGSEKMRLFERMMMLRTIDQKWVEHIDSMDQLRTGIHLRSYGQINPLREYQNEGLQMFEDMLVAIEDDTARYVMKTEVKSDEEIKREQVIAKNEMHAGDSKEKAKKGPVKKEMRVGRNDPCPCGSGKKYKNCHGK</sequence>
<evidence type="ECO:0000256" key="16">
    <source>
        <dbReference type="RuleBase" id="RU003874"/>
    </source>
</evidence>
<dbReference type="PROSITE" id="PS51196">
    <property type="entry name" value="SECA_MOTOR_DEAD"/>
    <property type="match status" value="1"/>
</dbReference>
<keyword evidence="11 15" id="KW-0653">Protein transport</keyword>
<keyword evidence="13 15" id="KW-0811">Translocation</keyword>
<dbReference type="CDD" id="cd17928">
    <property type="entry name" value="DEXDc_SecA"/>
    <property type="match status" value="1"/>
</dbReference>
<keyword evidence="10 15" id="KW-0067">ATP-binding</keyword>
<dbReference type="InterPro" id="IPR036670">
    <property type="entry name" value="SecA_X-link_sf"/>
</dbReference>
<evidence type="ECO:0000256" key="10">
    <source>
        <dbReference type="ARBA" id="ARBA00022840"/>
    </source>
</evidence>
<name>A0ABV5Z2Y8_9STAP</name>
<keyword evidence="8 15" id="KW-0547">Nucleotide-binding</keyword>
<dbReference type="InterPro" id="IPR011130">
    <property type="entry name" value="SecA_preprotein_X-link_dom"/>
</dbReference>
<accession>A0ABV5Z2Y8</accession>
<keyword evidence="7" id="KW-0479">Metal-binding</keyword>
<protein>
    <recommendedName>
        <fullName evidence="15 16">Protein translocase subunit SecA</fullName>
        <ecNumber evidence="15">7.4.2.8</ecNumber>
    </recommendedName>
</protein>
<evidence type="ECO:0000256" key="8">
    <source>
        <dbReference type="ARBA" id="ARBA00022741"/>
    </source>
</evidence>
<dbReference type="Gene3D" id="3.90.1440.10">
    <property type="entry name" value="SecA, preprotein cross-linking domain"/>
    <property type="match status" value="1"/>
</dbReference>
<dbReference type="InterPro" id="IPR014018">
    <property type="entry name" value="SecA_motor_DEAD"/>
</dbReference>
<dbReference type="InterPro" id="IPR020937">
    <property type="entry name" value="SecA_CS"/>
</dbReference>
<dbReference type="SUPFAM" id="SSF81767">
    <property type="entry name" value="Pre-protein crosslinking domain of SecA"/>
    <property type="match status" value="1"/>
</dbReference>
<dbReference type="InterPro" id="IPR036266">
    <property type="entry name" value="SecA_Wing/Scaffold_sf"/>
</dbReference>
<evidence type="ECO:0000256" key="18">
    <source>
        <dbReference type="SAM" id="MobiDB-lite"/>
    </source>
</evidence>
<dbReference type="Gene3D" id="1.10.3060.10">
    <property type="entry name" value="Helical scaffold and wing domains of SecA"/>
    <property type="match status" value="1"/>
</dbReference>
<dbReference type="InterPro" id="IPR027417">
    <property type="entry name" value="P-loop_NTPase"/>
</dbReference>
<feature type="compositionally biased region" description="Basic and acidic residues" evidence="18">
    <location>
        <begin position="793"/>
        <end position="806"/>
    </location>
</feature>
<dbReference type="PROSITE" id="PS51194">
    <property type="entry name" value="HELICASE_CTER"/>
    <property type="match status" value="1"/>
</dbReference>
<evidence type="ECO:0000259" key="20">
    <source>
        <dbReference type="PROSITE" id="PS51194"/>
    </source>
</evidence>
<evidence type="ECO:0000259" key="21">
    <source>
        <dbReference type="PROSITE" id="PS51196"/>
    </source>
</evidence>
<comment type="caution">
    <text evidence="22">The sequence shown here is derived from an EMBL/GenBank/DDBJ whole genome shotgun (WGS) entry which is preliminary data.</text>
</comment>
<keyword evidence="4 15" id="KW-0813">Transport</keyword>
<evidence type="ECO:0000256" key="2">
    <source>
        <dbReference type="ARBA" id="ARBA00004170"/>
    </source>
</evidence>
<evidence type="ECO:0000256" key="13">
    <source>
        <dbReference type="ARBA" id="ARBA00023010"/>
    </source>
</evidence>
<feature type="domain" description="Helicase C-terminal" evidence="20">
    <location>
        <begin position="419"/>
        <end position="574"/>
    </location>
</feature>
<evidence type="ECO:0000256" key="15">
    <source>
        <dbReference type="HAMAP-Rule" id="MF_01382"/>
    </source>
</evidence>
<dbReference type="PROSITE" id="PS01312">
    <property type="entry name" value="SECA"/>
    <property type="match status" value="1"/>
</dbReference>
<dbReference type="InterPro" id="IPR044722">
    <property type="entry name" value="SecA_SF2_C"/>
</dbReference>
<evidence type="ECO:0000256" key="5">
    <source>
        <dbReference type="ARBA" id="ARBA00022475"/>
    </source>
</evidence>
<evidence type="ECO:0000256" key="1">
    <source>
        <dbReference type="ARBA" id="ARBA00001947"/>
    </source>
</evidence>
<keyword evidence="14 15" id="KW-0472">Membrane</keyword>
<dbReference type="InterPro" id="IPR011115">
    <property type="entry name" value="SecA_DEAD"/>
</dbReference>
<dbReference type="NCBIfam" id="NF006630">
    <property type="entry name" value="PRK09200.1"/>
    <property type="match status" value="1"/>
</dbReference>
<keyword evidence="5 15" id="KW-1003">Cell membrane</keyword>
<evidence type="ECO:0000256" key="14">
    <source>
        <dbReference type="ARBA" id="ARBA00023136"/>
    </source>
</evidence>
<keyword evidence="17" id="KW-0175">Coiled coil</keyword>
<dbReference type="CDD" id="cd18803">
    <property type="entry name" value="SF2_C_secA"/>
    <property type="match status" value="1"/>
</dbReference>
<keyword evidence="9" id="KW-0862">Zinc</keyword>
<dbReference type="InterPro" id="IPR000185">
    <property type="entry name" value="SecA"/>
</dbReference>
<evidence type="ECO:0000256" key="9">
    <source>
        <dbReference type="ARBA" id="ARBA00022833"/>
    </source>
</evidence>
<comment type="cofactor">
    <cofactor evidence="1">
        <name>Zn(2+)</name>
        <dbReference type="ChEBI" id="CHEBI:29105"/>
    </cofactor>
</comment>
<dbReference type="InterPro" id="IPR001650">
    <property type="entry name" value="Helicase_C-like"/>
</dbReference>
<comment type="similarity">
    <text evidence="3 15 16">Belongs to the SecA family.</text>
</comment>
<feature type="binding site" evidence="15">
    <location>
        <position position="90"/>
    </location>
    <ligand>
        <name>ATP</name>
        <dbReference type="ChEBI" id="CHEBI:30616"/>
    </ligand>
</feature>
<dbReference type="PANTHER" id="PTHR30612">
    <property type="entry name" value="SECA INNER MEMBRANE COMPONENT OF SEC PROTEIN SECRETION SYSTEM"/>
    <property type="match status" value="1"/>
</dbReference>
<dbReference type="Pfam" id="PF07517">
    <property type="entry name" value="SecA_DEAD"/>
    <property type="match status" value="1"/>
</dbReference>
<dbReference type="Pfam" id="PF21090">
    <property type="entry name" value="P-loop_SecA"/>
    <property type="match status" value="1"/>
</dbReference>
<evidence type="ECO:0000256" key="17">
    <source>
        <dbReference type="SAM" id="Coils"/>
    </source>
</evidence>
<dbReference type="InterPro" id="IPR011116">
    <property type="entry name" value="SecA_Wing/Scaffold"/>
</dbReference>
<keyword evidence="12 15" id="KW-1278">Translocase</keyword>
<dbReference type="InterPro" id="IPR014001">
    <property type="entry name" value="Helicase_ATP-bd"/>
</dbReference>
<dbReference type="InterPro" id="IPR004027">
    <property type="entry name" value="SEC_C_motif"/>
</dbReference>
<organism evidence="22 23">
    <name type="scientific">Salinicoccus siamensis</name>
    <dbReference type="NCBI Taxonomy" id="381830"/>
    <lineage>
        <taxon>Bacteria</taxon>
        <taxon>Bacillati</taxon>
        <taxon>Bacillota</taxon>
        <taxon>Bacilli</taxon>
        <taxon>Bacillales</taxon>
        <taxon>Staphylococcaceae</taxon>
        <taxon>Salinicoccus</taxon>
    </lineage>
</organism>
<evidence type="ECO:0000256" key="11">
    <source>
        <dbReference type="ARBA" id="ARBA00022927"/>
    </source>
</evidence>